<name>A0A0G0EP91_UNCC3</name>
<dbReference type="AlphaFoldDB" id="A0A0G0EP91"/>
<feature type="transmembrane region" description="Helical" evidence="1">
    <location>
        <begin position="107"/>
        <end position="127"/>
    </location>
</feature>
<reference evidence="2 3" key="1">
    <citation type="journal article" date="2015" name="Nature">
        <title>rRNA introns, odd ribosomes, and small enigmatic genomes across a large radiation of phyla.</title>
        <authorList>
            <person name="Brown C.T."/>
            <person name="Hug L.A."/>
            <person name="Thomas B.C."/>
            <person name="Sharon I."/>
            <person name="Castelle C.J."/>
            <person name="Singh A."/>
            <person name="Wilkins M.J."/>
            <person name="Williams K.H."/>
            <person name="Banfield J.F."/>
        </authorList>
    </citation>
    <scope>NUCLEOTIDE SEQUENCE [LARGE SCALE GENOMIC DNA]</scope>
</reference>
<evidence type="ECO:0000313" key="2">
    <source>
        <dbReference type="EMBL" id="KKP69087.1"/>
    </source>
</evidence>
<feature type="transmembrane region" description="Helical" evidence="1">
    <location>
        <begin position="133"/>
        <end position="150"/>
    </location>
</feature>
<protein>
    <recommendedName>
        <fullName evidence="4">Heliorhodopsin HeR</fullName>
    </recommendedName>
</protein>
<feature type="transmembrane region" description="Helical" evidence="1">
    <location>
        <begin position="71"/>
        <end position="95"/>
    </location>
</feature>
<evidence type="ECO:0000313" key="3">
    <source>
        <dbReference type="Proteomes" id="UP000034581"/>
    </source>
</evidence>
<dbReference type="Gene3D" id="1.20.1070.10">
    <property type="entry name" value="Rhodopsin 7-helix transmembrane proteins"/>
    <property type="match status" value="1"/>
</dbReference>
<feature type="transmembrane region" description="Helical" evidence="1">
    <location>
        <begin position="197"/>
        <end position="218"/>
    </location>
</feature>
<accession>A0A0G0EP91</accession>
<proteinExistence type="predicted"/>
<dbReference type="Pfam" id="PF18761">
    <property type="entry name" value="Heliorhodopsin"/>
    <property type="match status" value="1"/>
</dbReference>
<feature type="transmembrane region" description="Helical" evidence="1">
    <location>
        <begin position="230"/>
        <end position="252"/>
    </location>
</feature>
<keyword evidence="1" id="KW-0812">Transmembrane</keyword>
<evidence type="ECO:0008006" key="4">
    <source>
        <dbReference type="Google" id="ProtNLM"/>
    </source>
</evidence>
<keyword evidence="1" id="KW-1133">Transmembrane helix</keyword>
<organism evidence="2 3">
    <name type="scientific">candidate division CPR3 bacterium GW2011_GWF2_35_18</name>
    <dbReference type="NCBI Taxonomy" id="1618350"/>
    <lineage>
        <taxon>Bacteria</taxon>
        <taxon>Bacteria division CPR3</taxon>
    </lineage>
</organism>
<dbReference type="EMBL" id="LBQB01000009">
    <property type="protein sequence ID" value="KKP69087.1"/>
    <property type="molecule type" value="Genomic_DNA"/>
</dbReference>
<comment type="caution">
    <text evidence="2">The sequence shown here is derived from an EMBL/GenBank/DDBJ whole genome shotgun (WGS) entry which is preliminary data.</text>
</comment>
<sequence length="259" mass="29541">MSQEKVDLIFHKLRIFNAVMGLFHFIQGSLMLYLSNDFTLPVTSSYLSFDLNTKAITTAHKIIAEWRIGPLVAAFLFISALAHFLLSTVLYSWYVKNLKRNINSARWIEYAFSSSLMIVVIGMLVGMYDLSSLILIFSLNGMMNLFGLMMELHNQKTEKTNWTSFIFGCIAGIVPWITIYLYFSGAVASVGDVIPKFVYGILISIFVFFNIFAINMLLQYKKVGKWKNYLFGEMMYIVLSLVAKSALAWQIFSGTLRPQ</sequence>
<dbReference type="STRING" id="1618350.UR67_C0009G0014"/>
<dbReference type="InterPro" id="IPR041113">
    <property type="entry name" value="Heliorhodopsin"/>
</dbReference>
<feature type="transmembrane region" description="Helical" evidence="1">
    <location>
        <begin position="162"/>
        <end position="185"/>
    </location>
</feature>
<dbReference type="NCBIfam" id="NF038020">
    <property type="entry name" value="HeR"/>
    <property type="match status" value="1"/>
</dbReference>
<keyword evidence="1" id="KW-0472">Membrane</keyword>
<evidence type="ECO:0000256" key="1">
    <source>
        <dbReference type="SAM" id="Phobius"/>
    </source>
</evidence>
<dbReference type="PATRIC" id="fig|1618350.3.peg.1045"/>
<dbReference type="Proteomes" id="UP000034581">
    <property type="component" value="Unassembled WGS sequence"/>
</dbReference>
<dbReference type="SUPFAM" id="SSF81321">
    <property type="entry name" value="Family A G protein-coupled receptor-like"/>
    <property type="match status" value="1"/>
</dbReference>
<gene>
    <name evidence="2" type="ORF">UR67_C0009G0014</name>
</gene>
<feature type="transmembrane region" description="Helical" evidence="1">
    <location>
        <begin position="15"/>
        <end position="34"/>
    </location>
</feature>